<organism evidence="1 2">
    <name type="scientific">Wickerhamomyces pijperi</name>
    <name type="common">Yeast</name>
    <name type="synonym">Pichia pijperi</name>
    <dbReference type="NCBI Taxonomy" id="599730"/>
    <lineage>
        <taxon>Eukaryota</taxon>
        <taxon>Fungi</taxon>
        <taxon>Dikarya</taxon>
        <taxon>Ascomycota</taxon>
        <taxon>Saccharomycotina</taxon>
        <taxon>Saccharomycetes</taxon>
        <taxon>Phaffomycetales</taxon>
        <taxon>Wickerhamomycetaceae</taxon>
        <taxon>Wickerhamomyces</taxon>
    </lineage>
</organism>
<dbReference type="Proteomes" id="UP000774326">
    <property type="component" value="Unassembled WGS sequence"/>
</dbReference>
<name>A0A9P8TLP1_WICPI</name>
<proteinExistence type="predicted"/>
<reference evidence="1" key="2">
    <citation type="submission" date="2021-01" db="EMBL/GenBank/DDBJ databases">
        <authorList>
            <person name="Schikora-Tamarit M.A."/>
        </authorList>
    </citation>
    <scope>NUCLEOTIDE SEQUENCE</scope>
    <source>
        <strain evidence="1">CBS2887</strain>
    </source>
</reference>
<evidence type="ECO:0000313" key="2">
    <source>
        <dbReference type="Proteomes" id="UP000774326"/>
    </source>
</evidence>
<dbReference type="AlphaFoldDB" id="A0A9P8TLP1"/>
<protein>
    <submittedName>
        <fullName evidence="1">Uncharacterized protein</fullName>
    </submittedName>
</protein>
<keyword evidence="2" id="KW-1185">Reference proteome</keyword>
<sequence length="118" mass="13161">MLEELKTPSLAIKTLINLLPLNLIQECGKSSTEIRSSNSSSSTTEASIFKIEDKQFKTLALFLEFIQPEMYLSNDSMPCFSKITVIKETAISLVLAVVSEIRTLAKPTKKEEDNVFSN</sequence>
<dbReference type="EMBL" id="JAEUBG010003196">
    <property type="protein sequence ID" value="KAH3683285.1"/>
    <property type="molecule type" value="Genomic_DNA"/>
</dbReference>
<accession>A0A9P8TLP1</accession>
<reference evidence="1" key="1">
    <citation type="journal article" date="2021" name="Open Biol.">
        <title>Shared evolutionary footprints suggest mitochondrial oxidative damage underlies multiple complex I losses in fungi.</title>
        <authorList>
            <person name="Schikora-Tamarit M.A."/>
            <person name="Marcet-Houben M."/>
            <person name="Nosek J."/>
            <person name="Gabaldon T."/>
        </authorList>
    </citation>
    <scope>NUCLEOTIDE SEQUENCE</scope>
    <source>
        <strain evidence="1">CBS2887</strain>
    </source>
</reference>
<gene>
    <name evidence="1" type="ORF">WICPIJ_005755</name>
</gene>
<evidence type="ECO:0000313" key="1">
    <source>
        <dbReference type="EMBL" id="KAH3683285.1"/>
    </source>
</evidence>
<comment type="caution">
    <text evidence="1">The sequence shown here is derived from an EMBL/GenBank/DDBJ whole genome shotgun (WGS) entry which is preliminary data.</text>
</comment>